<accession>A0A5J4RMF2</accession>
<name>A0A5J4RMF2_9ZZZZ</name>
<dbReference type="AlphaFoldDB" id="A0A5J4RMF2"/>
<comment type="caution">
    <text evidence="1">The sequence shown here is derived from an EMBL/GenBank/DDBJ whole genome shotgun (WGS) entry which is preliminary data.</text>
</comment>
<organism evidence="1">
    <name type="scientific">termite gut metagenome</name>
    <dbReference type="NCBI Taxonomy" id="433724"/>
    <lineage>
        <taxon>unclassified sequences</taxon>
        <taxon>metagenomes</taxon>
        <taxon>organismal metagenomes</taxon>
    </lineage>
</organism>
<reference evidence="1" key="1">
    <citation type="submission" date="2019-03" db="EMBL/GenBank/DDBJ databases">
        <title>Single cell metagenomics reveals metabolic interactions within the superorganism composed of flagellate Streblomastix strix and complex community of Bacteroidetes bacteria on its surface.</title>
        <authorList>
            <person name="Treitli S.C."/>
            <person name="Kolisko M."/>
            <person name="Husnik F."/>
            <person name="Keeling P."/>
            <person name="Hampl V."/>
        </authorList>
    </citation>
    <scope>NUCLEOTIDE SEQUENCE</scope>
    <source>
        <strain evidence="1">STM</strain>
    </source>
</reference>
<proteinExistence type="predicted"/>
<sequence>MCGEDLTKLDSVLDMNILTIFNFLGYKSDKIHAESEEQKFQIKQNQNKQ</sequence>
<protein>
    <submittedName>
        <fullName evidence="1">Uncharacterized protein</fullName>
    </submittedName>
</protein>
<evidence type="ECO:0000313" key="1">
    <source>
        <dbReference type="EMBL" id="KAA6334838.1"/>
    </source>
</evidence>
<dbReference type="EMBL" id="SNRY01000955">
    <property type="protein sequence ID" value="KAA6334838.1"/>
    <property type="molecule type" value="Genomic_DNA"/>
</dbReference>
<gene>
    <name evidence="1" type="ORF">EZS27_016880</name>
</gene>